<name>A0A7D9EN56_PARCT</name>
<keyword evidence="3" id="KW-1185">Reference proteome</keyword>
<dbReference type="CDD" id="cd05481">
    <property type="entry name" value="retropepsin_like_LTR_1"/>
    <property type="match status" value="1"/>
</dbReference>
<evidence type="ECO:0000313" key="3">
    <source>
        <dbReference type="Proteomes" id="UP001152795"/>
    </source>
</evidence>
<dbReference type="PANTHER" id="PTHR33198:SF20">
    <property type="entry name" value="RETROTRANSPOSON GAG DOMAIN-CONTAINING PROTEIN"/>
    <property type="match status" value="1"/>
</dbReference>
<feature type="compositionally biased region" description="Polar residues" evidence="1">
    <location>
        <begin position="184"/>
        <end position="194"/>
    </location>
</feature>
<dbReference type="Proteomes" id="UP001152795">
    <property type="component" value="Unassembled WGS sequence"/>
</dbReference>
<evidence type="ECO:0000313" key="2">
    <source>
        <dbReference type="EMBL" id="CAB4012216.1"/>
    </source>
</evidence>
<organism evidence="2 3">
    <name type="scientific">Paramuricea clavata</name>
    <name type="common">Red gorgonian</name>
    <name type="synonym">Violescent sea-whip</name>
    <dbReference type="NCBI Taxonomy" id="317549"/>
    <lineage>
        <taxon>Eukaryota</taxon>
        <taxon>Metazoa</taxon>
        <taxon>Cnidaria</taxon>
        <taxon>Anthozoa</taxon>
        <taxon>Octocorallia</taxon>
        <taxon>Malacalcyonacea</taxon>
        <taxon>Plexauridae</taxon>
        <taxon>Paramuricea</taxon>
    </lineage>
</organism>
<gene>
    <name evidence="2" type="ORF">PACLA_8A064931</name>
</gene>
<accession>A0A7D9EN56</accession>
<reference evidence="2" key="1">
    <citation type="submission" date="2020-04" db="EMBL/GenBank/DDBJ databases">
        <authorList>
            <person name="Alioto T."/>
            <person name="Alioto T."/>
            <person name="Gomez Garrido J."/>
        </authorList>
    </citation>
    <scope>NUCLEOTIDE SEQUENCE</scope>
    <source>
        <strain evidence="2">A484AB</strain>
    </source>
</reference>
<dbReference type="PANTHER" id="PTHR33198">
    <property type="entry name" value="ANK_REP_REGION DOMAIN-CONTAINING PROTEIN-RELATED"/>
    <property type="match status" value="1"/>
</dbReference>
<dbReference type="AlphaFoldDB" id="A0A7D9EN56"/>
<sequence>MNDLAGFEPPRIDWTPVPDLAQRLKRYRQKCELLFDGPLKDRTVKQKCRYVLLWVGDYGLDLYNTWNLSEADQDKLDEYWKRFEQHVKPQSNHLPNRFYLRNLKQNNRPLDEFLTEANLLIQNSGYPDEIHDELMRDALVFGADSDTVRKKCIAEGNELTRMKAREIARTEGATRQQRKMMTRDVSNPTQIDSLQKNRRGNMNRGKTKPLYDRQKGQKGYRMKWDKPVCTRCGNTAHNKDQKCPAIKAQCFGRKKIGHYQNMCFKAIKTNCNSLERDDSNSNEPDIDQKIFLGTLLPEQCPNIGANPNQINSLSTEQRKKVLIETHLTAEPYHKYTTPVVCKIDTGAELNVLSKHGYETIVPNPKRRRLEPPNIKITAYGGHEIRNIGTCQLYIHHMDEVKPIVFNVRDVEGPAILDCQTSRDLGLVQFPCKIMHVHAGAPTLSNSKNVVKRDTHLTKETLLKEYLDRFEGLGTFKDMKPYHITLEPDAEPVIHPP</sequence>
<dbReference type="EMBL" id="CACRXK020007428">
    <property type="protein sequence ID" value="CAB4012216.1"/>
    <property type="molecule type" value="Genomic_DNA"/>
</dbReference>
<comment type="caution">
    <text evidence="2">The sequence shown here is derived from an EMBL/GenBank/DDBJ whole genome shotgun (WGS) entry which is preliminary data.</text>
</comment>
<dbReference type="OrthoDB" id="5982143at2759"/>
<feature type="compositionally biased region" description="Basic residues" evidence="1">
    <location>
        <begin position="196"/>
        <end position="207"/>
    </location>
</feature>
<evidence type="ECO:0000256" key="1">
    <source>
        <dbReference type="SAM" id="MobiDB-lite"/>
    </source>
</evidence>
<feature type="region of interest" description="Disordered" evidence="1">
    <location>
        <begin position="170"/>
        <end position="217"/>
    </location>
</feature>
<protein>
    <submittedName>
        <fullName evidence="2">Retrovirus-related Pol poly from transposon</fullName>
    </submittedName>
</protein>
<proteinExistence type="predicted"/>